<dbReference type="PANTHER" id="PTHR43194:SF5">
    <property type="entry name" value="PIMELOYL-[ACYL-CARRIER PROTEIN] METHYL ESTER ESTERASE"/>
    <property type="match status" value="1"/>
</dbReference>
<dbReference type="InterPro" id="IPR000073">
    <property type="entry name" value="AB_hydrolase_1"/>
</dbReference>
<dbReference type="SUPFAM" id="SSF53474">
    <property type="entry name" value="alpha/beta-Hydrolases"/>
    <property type="match status" value="1"/>
</dbReference>
<accession>A0A4Z1E2Y0</accession>
<dbReference type="EMBL" id="RHPJ01000004">
    <property type="protein sequence ID" value="TGO04167.1"/>
    <property type="molecule type" value="Genomic_DNA"/>
</dbReference>
<proteinExistence type="predicted"/>
<dbReference type="InterPro" id="IPR029058">
    <property type="entry name" value="AB_hydrolase_fold"/>
</dbReference>
<evidence type="ECO:0000259" key="1">
    <source>
        <dbReference type="Pfam" id="PF12697"/>
    </source>
</evidence>
<dbReference type="OrthoDB" id="9770427at2"/>
<dbReference type="AlphaFoldDB" id="A0A4Z1E2Y0"/>
<evidence type="ECO:0000313" key="3">
    <source>
        <dbReference type="Proteomes" id="UP000297318"/>
    </source>
</evidence>
<dbReference type="PANTHER" id="PTHR43194">
    <property type="entry name" value="HYDROLASE ALPHA/BETA FOLD FAMILY"/>
    <property type="match status" value="1"/>
</dbReference>
<keyword evidence="2" id="KW-0378">Hydrolase</keyword>
<dbReference type="Pfam" id="PF12697">
    <property type="entry name" value="Abhydrolase_6"/>
    <property type="match status" value="1"/>
</dbReference>
<feature type="domain" description="AB hydrolase-1" evidence="1">
    <location>
        <begin position="51"/>
        <end position="261"/>
    </location>
</feature>
<dbReference type="InterPro" id="IPR050228">
    <property type="entry name" value="Carboxylesterase_BioH"/>
</dbReference>
<dbReference type="GO" id="GO:0016787">
    <property type="term" value="F:hydrolase activity"/>
    <property type="evidence" value="ECO:0007669"/>
    <property type="project" value="UniProtKB-KW"/>
</dbReference>
<dbReference type="Proteomes" id="UP000297318">
    <property type="component" value="Unassembled WGS sequence"/>
</dbReference>
<sequence length="323" mass="34991">MARLDRAKLAPNGLNVRIQRLRVDGEYLRVWRLSVDADDPEATPTQPLRTFVLLHGLGVSSYYFEPLAARLARSGVVYLLDLPGFDGVPHAGQPLGIGGFADVVASWVRREGLIDPILVGHSMGAQVVVETLARHRDLSSRAVLVGPPVNASERSPWWQAFRLAQSSLHESFGTRRAAVAGYLRCGPHWMMRVLPALLDYPIEERITRLRARTLVLRGTWDGVAPQAWAHELVEACPDASYAEIAGASHAVVYAHYAETAALVLAHAEGEDVDGAHVDGREPVADPDGLAVGTVEEAEAVDQVIDEEIGIAPGETRTGDRSDA</sequence>
<keyword evidence="3" id="KW-1185">Reference proteome</keyword>
<reference evidence="2 3" key="1">
    <citation type="submission" date="2018-11" db="EMBL/GenBank/DDBJ databases">
        <title>Complete genome sequencing of the Actinobacteria Serinibacter sp. K3-2.</title>
        <authorList>
            <person name="Rakitin A.L."/>
            <person name="Beletsky A.V."/>
            <person name="Mardanov A.V."/>
            <person name="Ravin N.V."/>
            <person name="Gromova A.S."/>
            <person name="Filippova S.N."/>
            <person name="Gal'Chenko V.F."/>
        </authorList>
    </citation>
    <scope>NUCLEOTIDE SEQUENCE [LARGE SCALE GENOMIC DNA]</scope>
    <source>
        <strain evidence="2 3">K3-2</strain>
    </source>
</reference>
<name>A0A4Z1E2Y0_9MICO</name>
<organism evidence="2 3">
    <name type="scientific">Serinibacter arcticus</name>
    <dbReference type="NCBI Taxonomy" id="1655435"/>
    <lineage>
        <taxon>Bacteria</taxon>
        <taxon>Bacillati</taxon>
        <taxon>Actinomycetota</taxon>
        <taxon>Actinomycetes</taxon>
        <taxon>Micrococcales</taxon>
        <taxon>Beutenbergiaceae</taxon>
        <taxon>Serinibacter</taxon>
    </lineage>
</organism>
<gene>
    <name evidence="2" type="ORF">SERN_2758</name>
</gene>
<dbReference type="Gene3D" id="3.40.50.1820">
    <property type="entry name" value="alpha/beta hydrolase"/>
    <property type="match status" value="1"/>
</dbReference>
<evidence type="ECO:0000313" key="2">
    <source>
        <dbReference type="EMBL" id="TGO04167.1"/>
    </source>
</evidence>
<protein>
    <submittedName>
        <fullName evidence="2">Hydrolase, alpha/beta hydrolase fold family</fullName>
    </submittedName>
</protein>
<dbReference type="RefSeq" id="WP_135850759.1">
    <property type="nucleotide sequence ID" value="NZ_RHPJ01000004.1"/>
</dbReference>
<comment type="caution">
    <text evidence="2">The sequence shown here is derived from an EMBL/GenBank/DDBJ whole genome shotgun (WGS) entry which is preliminary data.</text>
</comment>